<gene>
    <name evidence="2" type="ORF">HSUHS5_0121</name>
</gene>
<evidence type="ECO:0000313" key="3">
    <source>
        <dbReference type="Proteomes" id="UP000054093"/>
    </source>
</evidence>
<dbReference type="Proteomes" id="UP000054093">
    <property type="component" value="Unassembled WGS sequence"/>
</dbReference>
<feature type="compositionally biased region" description="Polar residues" evidence="1">
    <location>
        <begin position="1"/>
        <end position="11"/>
    </location>
</feature>
<protein>
    <submittedName>
        <fullName evidence="2">Uncharacterized protein</fullName>
    </submittedName>
</protein>
<dbReference type="AlphaFoldDB" id="E7G2I7"/>
<comment type="caution">
    <text evidence="2">The sequence shown here is derived from an EMBL/GenBank/DDBJ whole genome shotgun (WGS) entry which is preliminary data.</text>
</comment>
<evidence type="ECO:0000256" key="1">
    <source>
        <dbReference type="SAM" id="MobiDB-lite"/>
    </source>
</evidence>
<proteinExistence type="predicted"/>
<name>E7G2I7_9HELI</name>
<evidence type="ECO:0000313" key="2">
    <source>
        <dbReference type="EMBL" id="EFX42413.1"/>
    </source>
</evidence>
<feature type="region of interest" description="Disordered" evidence="1">
    <location>
        <begin position="1"/>
        <end position="22"/>
    </location>
</feature>
<sequence>MPPTRRNSCRNPVQPHIQKDTA</sequence>
<dbReference type="EMBL" id="ADHO01000015">
    <property type="protein sequence ID" value="EFX42413.1"/>
    <property type="molecule type" value="Genomic_DNA"/>
</dbReference>
<organism evidence="2 3">
    <name type="scientific">Helicobacter suis HS5</name>
    <dbReference type="NCBI Taxonomy" id="710394"/>
    <lineage>
        <taxon>Bacteria</taxon>
        <taxon>Pseudomonadati</taxon>
        <taxon>Campylobacterota</taxon>
        <taxon>Epsilonproteobacteria</taxon>
        <taxon>Campylobacterales</taxon>
        <taxon>Helicobacteraceae</taxon>
        <taxon>Helicobacter</taxon>
    </lineage>
</organism>
<accession>E7G2I7</accession>
<reference evidence="2 3" key="1">
    <citation type="journal article" date="2011" name="Vet. Res.">
        <title>Genome sequence of Helicobacter suis supports its role in gastric pathology.</title>
        <authorList>
            <person name="Vermoote M."/>
            <person name="Vandekerckhove T.T."/>
            <person name="Flahou B."/>
            <person name="Pasmans F."/>
            <person name="Smet A."/>
            <person name="De Groote D."/>
            <person name="Van Criekinge W."/>
            <person name="Ducatelle R."/>
            <person name="Haesebrouck F."/>
        </authorList>
    </citation>
    <scope>NUCLEOTIDE SEQUENCE [LARGE SCALE GENOMIC DNA]</scope>
    <source>
        <strain evidence="2 3">HS5</strain>
    </source>
</reference>